<evidence type="ECO:0000313" key="2">
    <source>
        <dbReference type="Proteomes" id="UP000608071"/>
    </source>
</evidence>
<organism evidence="1 2">
    <name type="scientific">Paenibacillus gallinarum</name>
    <dbReference type="NCBI Taxonomy" id="2762232"/>
    <lineage>
        <taxon>Bacteria</taxon>
        <taxon>Bacillati</taxon>
        <taxon>Bacillota</taxon>
        <taxon>Bacilli</taxon>
        <taxon>Bacillales</taxon>
        <taxon>Paenibacillaceae</taxon>
        <taxon>Paenibacillus</taxon>
    </lineage>
</organism>
<reference evidence="1 2" key="1">
    <citation type="submission" date="2020-08" db="EMBL/GenBank/DDBJ databases">
        <title>A Genomic Blueprint of the Chicken Gut Microbiome.</title>
        <authorList>
            <person name="Gilroy R."/>
            <person name="Ravi A."/>
            <person name="Getino M."/>
            <person name="Pursley I."/>
            <person name="Horton D.L."/>
            <person name="Alikhan N.-F."/>
            <person name="Baker D."/>
            <person name="Gharbi K."/>
            <person name="Hall N."/>
            <person name="Watson M."/>
            <person name="Adriaenssens E.M."/>
            <person name="Foster-Nyarko E."/>
            <person name="Jarju S."/>
            <person name="Secka A."/>
            <person name="Antonio M."/>
            <person name="Oren A."/>
            <person name="Chaudhuri R."/>
            <person name="La Ragione R.M."/>
            <person name="Hildebrand F."/>
            <person name="Pallen M.J."/>
        </authorList>
    </citation>
    <scope>NUCLEOTIDE SEQUENCE [LARGE SCALE GENOMIC DNA]</scope>
    <source>
        <strain evidence="1 2">Sa2BVA9</strain>
    </source>
</reference>
<evidence type="ECO:0000313" key="1">
    <source>
        <dbReference type="EMBL" id="MBD7969547.1"/>
    </source>
</evidence>
<sequence length="195" mass="22308">MQKGKKIGILFLLITILLSGCISKVASSKEEKIVPLVEEPQPQIEANDNEDSESKVELVIGPNDIPPVEESKFNEGVFIEWVDVENKMDKGAIVTLQTVLEAIINQDLTTYAAQLRSDVKDSVPITGQEIFFSENKDKKFMFYDLHTIEKVYKTKSEYYYNVVVICMESSDDLTQQSYSFVITKKDEEWKLYMVD</sequence>
<protein>
    <recommendedName>
        <fullName evidence="3">Lipoprotein</fullName>
    </recommendedName>
</protein>
<name>A0ABR8T1A5_9BACL</name>
<accession>A0ABR8T1A5</accession>
<dbReference type="Proteomes" id="UP000608071">
    <property type="component" value="Unassembled WGS sequence"/>
</dbReference>
<comment type="caution">
    <text evidence="1">The sequence shown here is derived from an EMBL/GenBank/DDBJ whole genome shotgun (WGS) entry which is preliminary data.</text>
</comment>
<keyword evidence="2" id="KW-1185">Reference proteome</keyword>
<dbReference type="EMBL" id="JACSQL010000007">
    <property type="protein sequence ID" value="MBD7969547.1"/>
    <property type="molecule type" value="Genomic_DNA"/>
</dbReference>
<dbReference type="RefSeq" id="WP_191801703.1">
    <property type="nucleotide sequence ID" value="NZ_JACSQL010000007.1"/>
</dbReference>
<gene>
    <name evidence="1" type="ORF">H9647_15895</name>
</gene>
<proteinExistence type="predicted"/>
<dbReference type="PROSITE" id="PS51257">
    <property type="entry name" value="PROKAR_LIPOPROTEIN"/>
    <property type="match status" value="1"/>
</dbReference>
<evidence type="ECO:0008006" key="3">
    <source>
        <dbReference type="Google" id="ProtNLM"/>
    </source>
</evidence>